<feature type="region of interest" description="Disordered" evidence="1">
    <location>
        <begin position="27"/>
        <end position="49"/>
    </location>
</feature>
<evidence type="ECO:0000256" key="1">
    <source>
        <dbReference type="SAM" id="MobiDB-lite"/>
    </source>
</evidence>
<keyword evidence="4" id="KW-1185">Reference proteome</keyword>
<name>A0A6J5W8F7_PRUAR</name>
<gene>
    <name evidence="3" type="ORF">ORAREDHAP_LOCUS7715</name>
</gene>
<protein>
    <submittedName>
        <fullName evidence="3">Uncharacterized protein</fullName>
    </submittedName>
</protein>
<evidence type="ECO:0000313" key="4">
    <source>
        <dbReference type="Proteomes" id="UP000507245"/>
    </source>
</evidence>
<dbReference type="Proteomes" id="UP000507245">
    <property type="component" value="Unassembled WGS sequence"/>
</dbReference>
<accession>A0A6J5W8F7</accession>
<feature type="signal peptide" evidence="2">
    <location>
        <begin position="1"/>
        <end position="23"/>
    </location>
</feature>
<keyword evidence="2" id="KW-0732">Signal</keyword>
<dbReference type="EMBL" id="CAEKKB010000001">
    <property type="protein sequence ID" value="CAB4296167.1"/>
    <property type="molecule type" value="Genomic_DNA"/>
</dbReference>
<organism evidence="3 4">
    <name type="scientific">Prunus armeniaca</name>
    <name type="common">Apricot</name>
    <name type="synonym">Armeniaca vulgaris</name>
    <dbReference type="NCBI Taxonomy" id="36596"/>
    <lineage>
        <taxon>Eukaryota</taxon>
        <taxon>Viridiplantae</taxon>
        <taxon>Streptophyta</taxon>
        <taxon>Embryophyta</taxon>
        <taxon>Tracheophyta</taxon>
        <taxon>Spermatophyta</taxon>
        <taxon>Magnoliopsida</taxon>
        <taxon>eudicotyledons</taxon>
        <taxon>Gunneridae</taxon>
        <taxon>Pentapetalae</taxon>
        <taxon>rosids</taxon>
        <taxon>fabids</taxon>
        <taxon>Rosales</taxon>
        <taxon>Rosaceae</taxon>
        <taxon>Amygdaloideae</taxon>
        <taxon>Amygdaleae</taxon>
        <taxon>Prunus</taxon>
    </lineage>
</organism>
<reference evidence="4" key="1">
    <citation type="journal article" date="2020" name="Genome Biol.">
        <title>Gamete binning: chromosome-level and haplotype-resolved genome assembly enabled by high-throughput single-cell sequencing of gamete genomes.</title>
        <authorList>
            <person name="Campoy J.A."/>
            <person name="Sun H."/>
            <person name="Goel M."/>
            <person name="Jiao W.-B."/>
            <person name="Folz-Donahue K."/>
            <person name="Wang N."/>
            <person name="Rubio M."/>
            <person name="Liu C."/>
            <person name="Kukat C."/>
            <person name="Ruiz D."/>
            <person name="Huettel B."/>
            <person name="Schneeberger K."/>
        </authorList>
    </citation>
    <scope>NUCLEOTIDE SEQUENCE [LARGE SCALE GENOMIC DNA]</scope>
    <source>
        <strain evidence="4">cv. Rojo Pasion</strain>
    </source>
</reference>
<proteinExistence type="predicted"/>
<feature type="chain" id="PRO_5026695478" evidence="2">
    <location>
        <begin position="24"/>
        <end position="90"/>
    </location>
</feature>
<sequence>MAKKMMLKVVILVSLLIFQLADSHETVTTPPVESPHHPPVESPHPPPKIGANYRQGRIYAIGHAGRAARDAIAFRQALPVTMKPALVTPI</sequence>
<evidence type="ECO:0000313" key="3">
    <source>
        <dbReference type="EMBL" id="CAB4296167.1"/>
    </source>
</evidence>
<dbReference type="AlphaFoldDB" id="A0A6J5W8F7"/>
<evidence type="ECO:0000256" key="2">
    <source>
        <dbReference type="SAM" id="SignalP"/>
    </source>
</evidence>